<name>A0A2K3KC82_TRIPR</name>
<dbReference type="AlphaFoldDB" id="A0A2K3KC82"/>
<organism evidence="1 2">
    <name type="scientific">Trifolium pratense</name>
    <name type="common">Red clover</name>
    <dbReference type="NCBI Taxonomy" id="57577"/>
    <lineage>
        <taxon>Eukaryota</taxon>
        <taxon>Viridiplantae</taxon>
        <taxon>Streptophyta</taxon>
        <taxon>Embryophyta</taxon>
        <taxon>Tracheophyta</taxon>
        <taxon>Spermatophyta</taxon>
        <taxon>Magnoliopsida</taxon>
        <taxon>eudicotyledons</taxon>
        <taxon>Gunneridae</taxon>
        <taxon>Pentapetalae</taxon>
        <taxon>rosids</taxon>
        <taxon>fabids</taxon>
        <taxon>Fabales</taxon>
        <taxon>Fabaceae</taxon>
        <taxon>Papilionoideae</taxon>
        <taxon>50 kb inversion clade</taxon>
        <taxon>NPAAA clade</taxon>
        <taxon>Hologalegina</taxon>
        <taxon>IRL clade</taxon>
        <taxon>Trifolieae</taxon>
        <taxon>Trifolium</taxon>
    </lineage>
</organism>
<dbReference type="STRING" id="57577.A0A2K3KC82"/>
<evidence type="ECO:0000313" key="1">
    <source>
        <dbReference type="EMBL" id="PNX63891.1"/>
    </source>
</evidence>
<reference evidence="1 2" key="1">
    <citation type="journal article" date="2014" name="Am. J. Bot.">
        <title>Genome assembly and annotation for red clover (Trifolium pratense; Fabaceae).</title>
        <authorList>
            <person name="Istvanek J."/>
            <person name="Jaros M."/>
            <person name="Krenek A."/>
            <person name="Repkova J."/>
        </authorList>
    </citation>
    <scope>NUCLEOTIDE SEQUENCE [LARGE SCALE GENOMIC DNA]</scope>
    <source>
        <strain evidence="2">cv. Tatra</strain>
        <tissue evidence="1">Young leaves</tissue>
    </source>
</reference>
<dbReference type="Proteomes" id="UP000236291">
    <property type="component" value="Unassembled WGS sequence"/>
</dbReference>
<reference evidence="1 2" key="2">
    <citation type="journal article" date="2017" name="Front. Plant Sci.">
        <title>Gene Classification and Mining of Molecular Markers Useful in Red Clover (Trifolium pratense) Breeding.</title>
        <authorList>
            <person name="Istvanek J."/>
            <person name="Dluhosova J."/>
            <person name="Dluhos P."/>
            <person name="Patkova L."/>
            <person name="Nedelnik J."/>
            <person name="Repkova J."/>
        </authorList>
    </citation>
    <scope>NUCLEOTIDE SEQUENCE [LARGE SCALE GENOMIC DNA]</scope>
    <source>
        <strain evidence="2">cv. Tatra</strain>
        <tissue evidence="1">Young leaves</tissue>
    </source>
</reference>
<dbReference type="EMBL" id="ASHM01091663">
    <property type="protein sequence ID" value="PNX63891.1"/>
    <property type="molecule type" value="Genomic_DNA"/>
</dbReference>
<evidence type="ECO:0000313" key="2">
    <source>
        <dbReference type="Proteomes" id="UP000236291"/>
    </source>
</evidence>
<protein>
    <submittedName>
        <fullName evidence="1">Rpp4 candidate</fullName>
    </submittedName>
</protein>
<sequence>MLDVVKIDEEKAEENIIFENLEYLEFTSLPSFRSFCYEKQAFVFPSFIRFIVKGCPRMEIFSSGVTVAPYLTKILVEEGKMRWKGDLNRTIDQLKSHILMLNETIISLVFARKDNQCVDRIVSLALSGSSFTWWDHVLSDVSGAYHCNRLGLLEFRFK</sequence>
<proteinExistence type="predicted"/>
<accession>A0A2K3KC82</accession>
<comment type="caution">
    <text evidence="1">The sequence shown here is derived from an EMBL/GenBank/DDBJ whole genome shotgun (WGS) entry which is preliminary data.</text>
</comment>
<gene>
    <name evidence="1" type="ORF">L195_g053741</name>
</gene>